<evidence type="ECO:0000313" key="2">
    <source>
        <dbReference type="Proteomes" id="UP000628775"/>
    </source>
</evidence>
<accession>A0A8J2YDV1</accession>
<protein>
    <recommendedName>
        <fullName evidence="3">Peptidyl-prolyl cis-trans isomerase</fullName>
    </recommendedName>
</protein>
<dbReference type="RefSeq" id="WP_188692906.1">
    <property type="nucleotide sequence ID" value="NZ_BMIR01000008.1"/>
</dbReference>
<name>A0A8J2YDV1_9BACL</name>
<evidence type="ECO:0000313" key="1">
    <source>
        <dbReference type="EMBL" id="GGE41017.1"/>
    </source>
</evidence>
<reference evidence="1" key="1">
    <citation type="journal article" date="2014" name="Int. J. Syst. Evol. Microbiol.">
        <title>Complete genome sequence of Corynebacterium casei LMG S-19264T (=DSM 44701T), isolated from a smear-ripened cheese.</title>
        <authorList>
            <consortium name="US DOE Joint Genome Institute (JGI-PGF)"/>
            <person name="Walter F."/>
            <person name="Albersmeier A."/>
            <person name="Kalinowski J."/>
            <person name="Ruckert C."/>
        </authorList>
    </citation>
    <scope>NUCLEOTIDE SEQUENCE</scope>
    <source>
        <strain evidence="1">CGMCC 1.15371</strain>
    </source>
</reference>
<dbReference type="EMBL" id="BMIR01000008">
    <property type="protein sequence ID" value="GGE41017.1"/>
    <property type="molecule type" value="Genomic_DNA"/>
</dbReference>
<proteinExistence type="predicted"/>
<dbReference type="Proteomes" id="UP000628775">
    <property type="component" value="Unassembled WGS sequence"/>
</dbReference>
<dbReference type="AlphaFoldDB" id="A0A8J2YDV1"/>
<sequence>MQHIVMLKGRVAFSLTLDPSSWIFDDRKIDINDFYADDFDLDTFLEAQKDERAGAAIPRLAKGQRKYKKDEWLIRSFAMPAKIFIDNAEPQADASLLTFELTDGETISIPLEEARDGLLAFSHQGKIISDEGPLHFYFKNNPNAAIKGICGLNVQ</sequence>
<gene>
    <name evidence="1" type="ORF">GCM10011391_19700</name>
</gene>
<reference evidence="1" key="2">
    <citation type="submission" date="2020-09" db="EMBL/GenBank/DDBJ databases">
        <authorList>
            <person name="Sun Q."/>
            <person name="Zhou Y."/>
        </authorList>
    </citation>
    <scope>NUCLEOTIDE SEQUENCE</scope>
    <source>
        <strain evidence="1">CGMCC 1.15371</strain>
    </source>
</reference>
<keyword evidence="2" id="KW-1185">Reference proteome</keyword>
<comment type="caution">
    <text evidence="1">The sequence shown here is derived from an EMBL/GenBank/DDBJ whole genome shotgun (WGS) entry which is preliminary data.</text>
</comment>
<evidence type="ECO:0008006" key="3">
    <source>
        <dbReference type="Google" id="ProtNLM"/>
    </source>
</evidence>
<organism evidence="1 2">
    <name type="scientific">Pullulanibacillus camelliae</name>
    <dbReference type="NCBI Taxonomy" id="1707096"/>
    <lineage>
        <taxon>Bacteria</taxon>
        <taxon>Bacillati</taxon>
        <taxon>Bacillota</taxon>
        <taxon>Bacilli</taxon>
        <taxon>Bacillales</taxon>
        <taxon>Sporolactobacillaceae</taxon>
        <taxon>Pullulanibacillus</taxon>
    </lineage>
</organism>